<feature type="transmembrane region" description="Helical" evidence="2">
    <location>
        <begin position="47"/>
        <end position="67"/>
    </location>
</feature>
<name>A0ABW3VMX9_9PSEU</name>
<comment type="caution">
    <text evidence="3">The sequence shown here is derived from an EMBL/GenBank/DDBJ whole genome shotgun (WGS) entry which is preliminary data.</text>
</comment>
<accession>A0ABW3VMX9</accession>
<keyword evidence="2" id="KW-0812">Transmembrane</keyword>
<organism evidence="3 4">
    <name type="scientific">Pseudonocardia benzenivorans</name>
    <dbReference type="NCBI Taxonomy" id="228005"/>
    <lineage>
        <taxon>Bacteria</taxon>
        <taxon>Bacillati</taxon>
        <taxon>Actinomycetota</taxon>
        <taxon>Actinomycetes</taxon>
        <taxon>Pseudonocardiales</taxon>
        <taxon>Pseudonocardiaceae</taxon>
        <taxon>Pseudonocardia</taxon>
    </lineage>
</organism>
<proteinExistence type="predicted"/>
<reference evidence="4" key="1">
    <citation type="journal article" date="2019" name="Int. J. Syst. Evol. Microbiol.">
        <title>The Global Catalogue of Microorganisms (GCM) 10K type strain sequencing project: providing services to taxonomists for standard genome sequencing and annotation.</title>
        <authorList>
            <consortium name="The Broad Institute Genomics Platform"/>
            <consortium name="The Broad Institute Genome Sequencing Center for Infectious Disease"/>
            <person name="Wu L."/>
            <person name="Ma J."/>
        </authorList>
    </citation>
    <scope>NUCLEOTIDE SEQUENCE [LARGE SCALE GENOMIC DNA]</scope>
    <source>
        <strain evidence="4">CCUG 49018</strain>
    </source>
</reference>
<protein>
    <submittedName>
        <fullName evidence="3">Uncharacterized protein</fullName>
    </submittedName>
</protein>
<gene>
    <name evidence="3" type="ORF">ACFQ34_22330</name>
</gene>
<keyword evidence="4" id="KW-1185">Reference proteome</keyword>
<feature type="compositionally biased region" description="Low complexity" evidence="1">
    <location>
        <begin position="178"/>
        <end position="194"/>
    </location>
</feature>
<keyword evidence="2" id="KW-0472">Membrane</keyword>
<evidence type="ECO:0000313" key="4">
    <source>
        <dbReference type="Proteomes" id="UP001597182"/>
    </source>
</evidence>
<sequence>MNGRAARVVTVGFAVVVWSITHALTHEAMSRAHQETGGAVPGASVGRLALGAAALVLVSGIAAAMAGRPADLRRRRRPRAGGSLAGPAAFVGAEAVTHVGAGHAAPPIALLVAALVVHAVVGTVCHQLWSTGRAERVLALLTFRPGERPAGAGDPTGADRSWATGVSRWWVSSRGPPRDTTVPSPTTTLAPLPA</sequence>
<dbReference type="Proteomes" id="UP001597182">
    <property type="component" value="Unassembled WGS sequence"/>
</dbReference>
<evidence type="ECO:0000256" key="2">
    <source>
        <dbReference type="SAM" id="Phobius"/>
    </source>
</evidence>
<evidence type="ECO:0000313" key="3">
    <source>
        <dbReference type="EMBL" id="MFD1236038.1"/>
    </source>
</evidence>
<dbReference type="EMBL" id="JBHTMB010000198">
    <property type="protein sequence ID" value="MFD1236038.1"/>
    <property type="molecule type" value="Genomic_DNA"/>
</dbReference>
<evidence type="ECO:0000256" key="1">
    <source>
        <dbReference type="SAM" id="MobiDB-lite"/>
    </source>
</evidence>
<keyword evidence="2" id="KW-1133">Transmembrane helix</keyword>
<feature type="region of interest" description="Disordered" evidence="1">
    <location>
        <begin position="170"/>
        <end position="194"/>
    </location>
</feature>
<dbReference type="RefSeq" id="WP_346093973.1">
    <property type="nucleotide sequence ID" value="NZ_BAABKS010000085.1"/>
</dbReference>